<feature type="region of interest" description="Disordered" evidence="8">
    <location>
        <begin position="207"/>
        <end position="230"/>
    </location>
</feature>
<dbReference type="InterPro" id="IPR016047">
    <property type="entry name" value="M23ase_b-sheet_dom"/>
</dbReference>
<name>A0A9J6PDJ1_9PROT</name>
<evidence type="ECO:0000259" key="9">
    <source>
        <dbReference type="Pfam" id="PF01551"/>
    </source>
</evidence>
<evidence type="ECO:0000256" key="8">
    <source>
        <dbReference type="SAM" id="MobiDB-lite"/>
    </source>
</evidence>
<accession>A0A9J6PDJ1</accession>
<evidence type="ECO:0000256" key="5">
    <source>
        <dbReference type="ARBA" id="ARBA00022833"/>
    </source>
</evidence>
<keyword evidence="6" id="KW-0482">Metalloprotease</keyword>
<evidence type="ECO:0000256" key="1">
    <source>
        <dbReference type="ARBA" id="ARBA00001947"/>
    </source>
</evidence>
<feature type="region of interest" description="Disordered" evidence="8">
    <location>
        <begin position="1"/>
        <end position="20"/>
    </location>
</feature>
<organism evidence="10 11">
    <name type="scientific">Futiania mangrovi</name>
    <dbReference type="NCBI Taxonomy" id="2959716"/>
    <lineage>
        <taxon>Bacteria</taxon>
        <taxon>Pseudomonadati</taxon>
        <taxon>Pseudomonadota</taxon>
        <taxon>Alphaproteobacteria</taxon>
        <taxon>Futianiales</taxon>
        <taxon>Futianiaceae</taxon>
        <taxon>Futiania</taxon>
    </lineage>
</organism>
<keyword evidence="7" id="KW-0175">Coiled coil</keyword>
<dbReference type="Pfam" id="PF01551">
    <property type="entry name" value="Peptidase_M23"/>
    <property type="match status" value="1"/>
</dbReference>
<dbReference type="AlphaFoldDB" id="A0A9J6PDJ1"/>
<evidence type="ECO:0000256" key="2">
    <source>
        <dbReference type="ARBA" id="ARBA00022670"/>
    </source>
</evidence>
<dbReference type="SUPFAM" id="SSF51261">
    <property type="entry name" value="Duplicated hybrid motif"/>
    <property type="match status" value="1"/>
</dbReference>
<dbReference type="PANTHER" id="PTHR21666">
    <property type="entry name" value="PEPTIDASE-RELATED"/>
    <property type="match status" value="1"/>
</dbReference>
<dbReference type="RefSeq" id="WP_269332655.1">
    <property type="nucleotide sequence ID" value="NZ_JAMZFT010000002.1"/>
</dbReference>
<feature type="domain" description="M23ase beta-sheet core" evidence="9">
    <location>
        <begin position="290"/>
        <end position="392"/>
    </location>
</feature>
<evidence type="ECO:0000256" key="7">
    <source>
        <dbReference type="SAM" id="Coils"/>
    </source>
</evidence>
<keyword evidence="2" id="KW-0645">Protease</keyword>
<dbReference type="GO" id="GO:0046872">
    <property type="term" value="F:metal ion binding"/>
    <property type="evidence" value="ECO:0007669"/>
    <property type="project" value="UniProtKB-KW"/>
</dbReference>
<dbReference type="EMBL" id="JAMZFT010000002">
    <property type="protein sequence ID" value="MCP1336705.1"/>
    <property type="molecule type" value="Genomic_DNA"/>
</dbReference>
<dbReference type="PANTHER" id="PTHR21666:SF288">
    <property type="entry name" value="CELL DIVISION PROTEIN YTFB"/>
    <property type="match status" value="1"/>
</dbReference>
<evidence type="ECO:0000313" key="10">
    <source>
        <dbReference type="EMBL" id="MCP1336705.1"/>
    </source>
</evidence>
<reference evidence="10" key="1">
    <citation type="submission" date="2022-06" db="EMBL/GenBank/DDBJ databases">
        <title>Isolation and Genomics of Futiania mangrovii gen. nov., sp. nov., a Rare and Metabolically-versatile member in the Class Alphaproteobacteria.</title>
        <authorList>
            <person name="Liu L."/>
            <person name="Huang W.-C."/>
            <person name="Pan J."/>
            <person name="Li J."/>
            <person name="Huang Y."/>
            <person name="Du H."/>
            <person name="Liu Y."/>
            <person name="Li M."/>
        </authorList>
    </citation>
    <scope>NUCLEOTIDE SEQUENCE</scope>
    <source>
        <strain evidence="10">FT118</strain>
    </source>
</reference>
<dbReference type="CDD" id="cd12797">
    <property type="entry name" value="M23_peptidase"/>
    <property type="match status" value="1"/>
</dbReference>
<dbReference type="GO" id="GO:0004222">
    <property type="term" value="F:metalloendopeptidase activity"/>
    <property type="evidence" value="ECO:0007669"/>
    <property type="project" value="TreeGrafter"/>
</dbReference>
<dbReference type="InterPro" id="IPR011055">
    <property type="entry name" value="Dup_hybrid_motif"/>
</dbReference>
<dbReference type="GO" id="GO:0006508">
    <property type="term" value="P:proteolysis"/>
    <property type="evidence" value="ECO:0007669"/>
    <property type="project" value="UniProtKB-KW"/>
</dbReference>
<keyword evidence="3" id="KW-0479">Metal-binding</keyword>
<evidence type="ECO:0000256" key="4">
    <source>
        <dbReference type="ARBA" id="ARBA00022801"/>
    </source>
</evidence>
<dbReference type="Proteomes" id="UP001055804">
    <property type="component" value="Unassembled WGS sequence"/>
</dbReference>
<keyword evidence="5" id="KW-0862">Zinc</keyword>
<gene>
    <name evidence="10" type="ORF">NJQ99_09825</name>
</gene>
<sequence>MAALGPLAWPADARAQSGSAAPTAEDIVEAKESVADLRSRLIDLAARVRETEERQLALDTAAANAARAEETARDRLVRQRAELGEILSAMQRLGRTPPAAALLAPGGPEEAARAAMLLKTLTVELDVRAQRLAADVRALTDTRAEAIAAAQAARRARAALEEERTALSGLVEQRQARVTAMTRAFEAAEARARIATRASRDLTDLVRKLDEPLPGQTSEPAPDAADRAPEAQGQIALAAIPRLPPQTGLEPPPARPTAAAFAARRGSLPLPAPGRIVQRFDDAGRFGQRTRGMTVAAPSGAQIIAPVDAEVAFAGPFRGYGRLVILAPAAGYHLLLAGLDRLDVREGQWLLAGEPLGALPGTTADGHKNGTISGTVSELYIELRHDGVPVDPMPWIAPDQRKVTGS</sequence>
<evidence type="ECO:0000256" key="3">
    <source>
        <dbReference type="ARBA" id="ARBA00022723"/>
    </source>
</evidence>
<comment type="cofactor">
    <cofactor evidence="1">
        <name>Zn(2+)</name>
        <dbReference type="ChEBI" id="CHEBI:29105"/>
    </cofactor>
</comment>
<keyword evidence="4" id="KW-0378">Hydrolase</keyword>
<evidence type="ECO:0000313" key="11">
    <source>
        <dbReference type="Proteomes" id="UP001055804"/>
    </source>
</evidence>
<protein>
    <submittedName>
        <fullName evidence="10">Peptidoglycan DD-metalloendopeptidase family protein</fullName>
    </submittedName>
</protein>
<dbReference type="Gene3D" id="2.70.70.10">
    <property type="entry name" value="Glucose Permease (Domain IIA)"/>
    <property type="match status" value="1"/>
</dbReference>
<keyword evidence="11" id="KW-1185">Reference proteome</keyword>
<comment type="caution">
    <text evidence="10">The sequence shown here is derived from an EMBL/GenBank/DDBJ whole genome shotgun (WGS) entry which is preliminary data.</text>
</comment>
<proteinExistence type="predicted"/>
<evidence type="ECO:0000256" key="6">
    <source>
        <dbReference type="ARBA" id="ARBA00023049"/>
    </source>
</evidence>
<dbReference type="InterPro" id="IPR050570">
    <property type="entry name" value="Cell_wall_metabolism_enzyme"/>
</dbReference>
<feature type="coiled-coil region" evidence="7">
    <location>
        <begin position="27"/>
        <end position="54"/>
    </location>
</feature>